<protein>
    <submittedName>
        <fullName evidence="1">Uncharacterized protein</fullName>
    </submittedName>
</protein>
<keyword evidence="2" id="KW-1185">Reference proteome</keyword>
<reference evidence="2" key="2">
    <citation type="submission" date="2015-01" db="EMBL/GenBank/DDBJ databases">
        <title>Evolutionary Origins and Diversification of the Mycorrhizal Mutualists.</title>
        <authorList>
            <consortium name="DOE Joint Genome Institute"/>
            <consortium name="Mycorrhizal Genomics Consortium"/>
            <person name="Kohler A."/>
            <person name="Kuo A."/>
            <person name="Nagy L.G."/>
            <person name="Floudas D."/>
            <person name="Copeland A."/>
            <person name="Barry K.W."/>
            <person name="Cichocki N."/>
            <person name="Veneault-Fourrey C."/>
            <person name="LaButti K."/>
            <person name="Lindquist E.A."/>
            <person name="Lipzen A."/>
            <person name="Lundell T."/>
            <person name="Morin E."/>
            <person name="Murat C."/>
            <person name="Riley R."/>
            <person name="Ohm R."/>
            <person name="Sun H."/>
            <person name="Tunlid A."/>
            <person name="Henrissat B."/>
            <person name="Grigoriev I.V."/>
            <person name="Hibbett D.S."/>
            <person name="Martin F."/>
        </authorList>
    </citation>
    <scope>NUCLEOTIDE SEQUENCE [LARGE SCALE GENOMIC DNA]</scope>
    <source>
        <strain evidence="2">MUT 4182</strain>
    </source>
</reference>
<dbReference type="HOGENOM" id="CLU_2656283_0_0_1"/>
<dbReference type="Proteomes" id="UP000054248">
    <property type="component" value="Unassembled WGS sequence"/>
</dbReference>
<dbReference type="AlphaFoldDB" id="A0A0C3KAR8"/>
<gene>
    <name evidence="1" type="ORF">M407DRAFT_246464</name>
</gene>
<accession>A0A0C3KAR8</accession>
<proteinExistence type="predicted"/>
<name>A0A0C3KAR8_9AGAM</name>
<evidence type="ECO:0000313" key="1">
    <source>
        <dbReference type="EMBL" id="KIO18518.1"/>
    </source>
</evidence>
<organism evidence="1 2">
    <name type="scientific">Tulasnella calospora MUT 4182</name>
    <dbReference type="NCBI Taxonomy" id="1051891"/>
    <lineage>
        <taxon>Eukaryota</taxon>
        <taxon>Fungi</taxon>
        <taxon>Dikarya</taxon>
        <taxon>Basidiomycota</taxon>
        <taxon>Agaricomycotina</taxon>
        <taxon>Agaricomycetes</taxon>
        <taxon>Cantharellales</taxon>
        <taxon>Tulasnellaceae</taxon>
        <taxon>Tulasnella</taxon>
    </lineage>
</organism>
<sequence length="76" mass="8569">MSEKLDQDDMKQRLLVTVGGLEMERHHFQEQRAMCSANLPPLTPHQANGSILSPTLSYQSEHRDLLLLQIVAPLSC</sequence>
<reference evidence="1 2" key="1">
    <citation type="submission" date="2014-04" db="EMBL/GenBank/DDBJ databases">
        <authorList>
            <consortium name="DOE Joint Genome Institute"/>
            <person name="Kuo A."/>
            <person name="Girlanda M."/>
            <person name="Perotto S."/>
            <person name="Kohler A."/>
            <person name="Nagy L.G."/>
            <person name="Floudas D."/>
            <person name="Copeland A."/>
            <person name="Barry K.W."/>
            <person name="Cichocki N."/>
            <person name="Veneault-Fourrey C."/>
            <person name="LaButti K."/>
            <person name="Lindquist E.A."/>
            <person name="Lipzen A."/>
            <person name="Lundell T."/>
            <person name="Morin E."/>
            <person name="Murat C."/>
            <person name="Sun H."/>
            <person name="Tunlid A."/>
            <person name="Henrissat B."/>
            <person name="Grigoriev I.V."/>
            <person name="Hibbett D.S."/>
            <person name="Martin F."/>
            <person name="Nordberg H.P."/>
            <person name="Cantor M.N."/>
            <person name="Hua S.X."/>
        </authorList>
    </citation>
    <scope>NUCLEOTIDE SEQUENCE [LARGE SCALE GENOMIC DNA]</scope>
    <source>
        <strain evidence="1 2">MUT 4182</strain>
    </source>
</reference>
<dbReference type="EMBL" id="KN823280">
    <property type="protein sequence ID" value="KIO18518.1"/>
    <property type="molecule type" value="Genomic_DNA"/>
</dbReference>
<evidence type="ECO:0000313" key="2">
    <source>
        <dbReference type="Proteomes" id="UP000054248"/>
    </source>
</evidence>